<organism evidence="2 3">
    <name type="scientific">Funneliformis mosseae</name>
    <name type="common">Endomycorrhizal fungus</name>
    <name type="synonym">Glomus mosseae</name>
    <dbReference type="NCBI Taxonomy" id="27381"/>
    <lineage>
        <taxon>Eukaryota</taxon>
        <taxon>Fungi</taxon>
        <taxon>Fungi incertae sedis</taxon>
        <taxon>Mucoromycota</taxon>
        <taxon>Glomeromycotina</taxon>
        <taxon>Glomeromycetes</taxon>
        <taxon>Glomerales</taxon>
        <taxon>Glomeraceae</taxon>
        <taxon>Funneliformis</taxon>
    </lineage>
</organism>
<dbReference type="Pfam" id="PF15365">
    <property type="entry name" value="PNRC"/>
    <property type="match status" value="1"/>
</dbReference>
<sequence length="524" mass="58070">MTNHISNTVNNTANKAHFSAPVVQSRLEHHHLQQLKHPEARHQSHNRSKSLNRGKRGFSYNHQQQLKETSSVSSSSTATTSPATDINSFPRHSNNKNFSNYSNNRVDNFDSYNREPKNVDGLVENGSVGQLQRKSSTSSRPLRRHQYSDSVDEDKFRVTPSVSILKRPQSATDFVKPSKASISLDVTHEQRYGKAKRAQRRKEIKSMTEVLEYIETDFLHSASPPQPITIKQFSGSGDESDVNSTSNAAFLFPPLNYSNAIIALEEGMNSNKRENVFSNSDDNVTIRSPSDRPVDKEYKRLSDNHVDSAPRRRLSSTAIELQSQVSRFSDSDSVTPPSESILSSTPPTARRLSSSPGRLGGAHKLYAGPTFHNSPAPSDLPMPSFYSKSLGKDPSPLSVGGNNLFTVPENMPSPPKVYNDSNSSHSSPSSGNASDDDIFAMDDFEPSSAPYYPETPTLRKQKSQELLRILAAANARQHQTAAAYMVPERMATAHHPMKVYPANNGLNLNEISETLRNMLKIHGQ</sequence>
<feature type="compositionally biased region" description="Basic and acidic residues" evidence="1">
    <location>
        <begin position="30"/>
        <end position="42"/>
    </location>
</feature>
<name>A0A9N9N3A2_FUNMO</name>
<feature type="region of interest" description="Disordered" evidence="1">
    <location>
        <begin position="325"/>
        <end position="459"/>
    </location>
</feature>
<feature type="compositionally biased region" description="Polar residues" evidence="1">
    <location>
        <begin position="127"/>
        <end position="140"/>
    </location>
</feature>
<feature type="compositionally biased region" description="Low complexity" evidence="1">
    <location>
        <begin position="69"/>
        <end position="84"/>
    </location>
</feature>
<feature type="region of interest" description="Disordered" evidence="1">
    <location>
        <begin position="273"/>
        <end position="295"/>
    </location>
</feature>
<dbReference type="GO" id="GO:0016071">
    <property type="term" value="P:mRNA metabolic process"/>
    <property type="evidence" value="ECO:0007669"/>
    <property type="project" value="UniProtKB-ARBA"/>
</dbReference>
<feature type="compositionally biased region" description="Acidic residues" evidence="1">
    <location>
        <begin position="434"/>
        <end position="445"/>
    </location>
</feature>
<keyword evidence="3" id="KW-1185">Reference proteome</keyword>
<feature type="compositionally biased region" description="Polar residues" evidence="1">
    <location>
        <begin position="325"/>
        <end position="356"/>
    </location>
</feature>
<dbReference type="InterPro" id="IPR028322">
    <property type="entry name" value="PNRC-like_rgn"/>
</dbReference>
<gene>
    <name evidence="2" type="ORF">FMOSSE_LOCUS13714</name>
</gene>
<feature type="compositionally biased region" description="Polar residues" evidence="1">
    <location>
        <begin position="276"/>
        <end position="288"/>
    </location>
</feature>
<accession>A0A9N9N3A2</accession>
<comment type="caution">
    <text evidence="2">The sequence shown here is derived from an EMBL/GenBank/DDBJ whole genome shotgun (WGS) entry which is preliminary data.</text>
</comment>
<protein>
    <submittedName>
        <fullName evidence="2">850_t:CDS:1</fullName>
    </submittedName>
</protein>
<evidence type="ECO:0000256" key="1">
    <source>
        <dbReference type="SAM" id="MobiDB-lite"/>
    </source>
</evidence>
<reference evidence="2" key="1">
    <citation type="submission" date="2021-06" db="EMBL/GenBank/DDBJ databases">
        <authorList>
            <person name="Kallberg Y."/>
            <person name="Tangrot J."/>
            <person name="Rosling A."/>
        </authorList>
    </citation>
    <scope>NUCLEOTIDE SEQUENCE</scope>
    <source>
        <strain evidence="2">87-6 pot B 2015</strain>
    </source>
</reference>
<feature type="compositionally biased region" description="Low complexity" evidence="1">
    <location>
        <begin position="95"/>
        <end position="104"/>
    </location>
</feature>
<evidence type="ECO:0000313" key="3">
    <source>
        <dbReference type="Proteomes" id="UP000789375"/>
    </source>
</evidence>
<evidence type="ECO:0000313" key="2">
    <source>
        <dbReference type="EMBL" id="CAG8698643.1"/>
    </source>
</evidence>
<feature type="compositionally biased region" description="Basic residues" evidence="1">
    <location>
        <begin position="43"/>
        <end position="56"/>
    </location>
</feature>
<feature type="region of interest" description="Disordered" evidence="1">
    <location>
        <begin position="30"/>
        <end position="153"/>
    </location>
</feature>
<dbReference type="AlphaFoldDB" id="A0A9N9N3A2"/>
<dbReference type="Proteomes" id="UP000789375">
    <property type="component" value="Unassembled WGS sequence"/>
</dbReference>
<dbReference type="EMBL" id="CAJVPP010008646">
    <property type="protein sequence ID" value="CAG8698643.1"/>
    <property type="molecule type" value="Genomic_DNA"/>
</dbReference>
<feature type="compositionally biased region" description="Low complexity" evidence="1">
    <location>
        <begin position="419"/>
        <end position="433"/>
    </location>
</feature>
<proteinExistence type="predicted"/>